<dbReference type="InterPro" id="IPR036291">
    <property type="entry name" value="NAD(P)-bd_dom_sf"/>
</dbReference>
<feature type="domain" description="NAD(P)-binding" evidence="4">
    <location>
        <begin position="11"/>
        <end position="117"/>
    </location>
</feature>
<evidence type="ECO:0000313" key="6">
    <source>
        <dbReference type="EMBL" id="RYN91075.1"/>
    </source>
</evidence>
<comment type="caution">
    <text evidence="5">The sequence shown here is derived from an EMBL/GenBank/DDBJ whole genome shotgun (WGS) entry which is preliminary data.</text>
</comment>
<keyword evidence="3" id="KW-0560">Oxidoreductase</keyword>
<gene>
    <name evidence="5" type="ORF">AA0115_g11305</name>
    <name evidence="6" type="ORF">AA0119_g10782</name>
</gene>
<dbReference type="Gene3D" id="3.40.50.720">
    <property type="entry name" value="NAD(P)-binding Rossmann-like Domain"/>
    <property type="match status" value="1"/>
</dbReference>
<dbReference type="AlphaFoldDB" id="A0AB37W1J1"/>
<evidence type="ECO:0000256" key="3">
    <source>
        <dbReference type="ARBA" id="ARBA00023002"/>
    </source>
</evidence>
<reference evidence="5 8" key="2">
    <citation type="journal article" date="2019" name="bioRxiv">
        <title>Genomics, evolutionary history and diagnostics of the Alternaria alternata species group including apple and Asian pear pathotypes.</title>
        <authorList>
            <person name="Armitage A.D."/>
            <person name="Cockerton H.M."/>
            <person name="Sreenivasaprasad S."/>
            <person name="Woodhall J.W."/>
            <person name="Lane C.R."/>
            <person name="Harrison R.J."/>
            <person name="Clarkson J.P."/>
        </authorList>
    </citation>
    <scope>NUCLEOTIDE SEQUENCE</scope>
    <source>
        <strain evidence="5">FERA 1164</strain>
        <strain evidence="8">FERA 635</strain>
    </source>
</reference>
<evidence type="ECO:0000259" key="4">
    <source>
        <dbReference type="Pfam" id="PF13460"/>
    </source>
</evidence>
<name>A0AB37W1J1_9PLEO</name>
<keyword evidence="2" id="KW-0521">NADP</keyword>
<dbReference type="PANTHER" id="PTHR47706">
    <property type="entry name" value="NMRA-LIKE FAMILY PROTEIN"/>
    <property type="match status" value="1"/>
</dbReference>
<organism evidence="5 7">
    <name type="scientific">Alternaria tenuissima</name>
    <dbReference type="NCBI Taxonomy" id="119927"/>
    <lineage>
        <taxon>Eukaryota</taxon>
        <taxon>Fungi</taxon>
        <taxon>Dikarya</taxon>
        <taxon>Ascomycota</taxon>
        <taxon>Pezizomycotina</taxon>
        <taxon>Dothideomycetes</taxon>
        <taxon>Pleosporomycetidae</taxon>
        <taxon>Pleosporales</taxon>
        <taxon>Pleosporineae</taxon>
        <taxon>Pleosporaceae</taxon>
        <taxon>Alternaria</taxon>
        <taxon>Alternaria sect. Alternaria</taxon>
        <taxon>Alternaria alternata complex</taxon>
    </lineage>
</organism>
<dbReference type="EMBL" id="PDXB01000050">
    <property type="protein sequence ID" value="RYN18423.1"/>
    <property type="molecule type" value="Genomic_DNA"/>
</dbReference>
<dbReference type="EMBL" id="PDXF01000072">
    <property type="protein sequence ID" value="RYN91075.1"/>
    <property type="molecule type" value="Genomic_DNA"/>
</dbReference>
<dbReference type="Pfam" id="PF13460">
    <property type="entry name" value="NAD_binding_10"/>
    <property type="match status" value="1"/>
</dbReference>
<protein>
    <recommendedName>
        <fullName evidence="4">NAD(P)-binding domain-containing protein</fullName>
    </recommendedName>
</protein>
<evidence type="ECO:0000256" key="2">
    <source>
        <dbReference type="ARBA" id="ARBA00022857"/>
    </source>
</evidence>
<comment type="similarity">
    <text evidence="1">Belongs to the NmrA-type oxidoreductase family. Isoflavone reductase subfamily.</text>
</comment>
<evidence type="ECO:0000256" key="1">
    <source>
        <dbReference type="ARBA" id="ARBA00005725"/>
    </source>
</evidence>
<evidence type="ECO:0000313" key="7">
    <source>
        <dbReference type="Proteomes" id="UP000292340"/>
    </source>
</evidence>
<evidence type="ECO:0000313" key="8">
    <source>
        <dbReference type="Proteomes" id="UP000293195"/>
    </source>
</evidence>
<dbReference type="Proteomes" id="UP000293195">
    <property type="component" value="Unassembled WGS sequence"/>
</dbReference>
<dbReference type="SUPFAM" id="SSF51735">
    <property type="entry name" value="NAD(P)-binding Rossmann-fold domains"/>
    <property type="match status" value="1"/>
</dbReference>
<reference evidence="5" key="1">
    <citation type="submission" date="2017-10" db="EMBL/GenBank/DDBJ databases">
        <authorList>
            <person name="Armitage A.D."/>
            <person name="Barbara D.J."/>
            <person name="Woodhall J.W."/>
            <person name="Sreenivasaprasad S."/>
            <person name="Lane C.R."/>
            <person name="Clarkson J.P."/>
            <person name="Harrison R.J."/>
        </authorList>
    </citation>
    <scope>NUCLEOTIDE SEQUENCE</scope>
    <source>
        <strain evidence="5">FERA 1164</strain>
        <strain evidence="6">FERA 635</strain>
    </source>
</reference>
<proteinExistence type="inferred from homology"/>
<keyword evidence="8" id="KW-1185">Reference proteome</keyword>
<dbReference type="GO" id="GO:0016491">
    <property type="term" value="F:oxidoreductase activity"/>
    <property type="evidence" value="ECO:0007669"/>
    <property type="project" value="UniProtKB-KW"/>
</dbReference>
<dbReference type="PANTHER" id="PTHR47706:SF9">
    <property type="entry name" value="NMRA-LIKE DOMAIN-CONTAINING PROTEIN-RELATED"/>
    <property type="match status" value="1"/>
</dbReference>
<dbReference type="Proteomes" id="UP000292340">
    <property type="component" value="Unassembled WGS sequence"/>
</dbReference>
<dbReference type="InterPro" id="IPR051609">
    <property type="entry name" value="NmrA/Isoflavone_reductase-like"/>
</dbReference>
<evidence type="ECO:0000313" key="5">
    <source>
        <dbReference type="EMBL" id="RYN18423.1"/>
    </source>
</evidence>
<dbReference type="InterPro" id="IPR016040">
    <property type="entry name" value="NAD(P)-bd_dom"/>
</dbReference>
<accession>A0AB37W1J1</accession>
<sequence>MPTTVAIAGISSRLALLVTKALLKRPDVYIRGSCRDINKLPDELKASPRIALIQSGPYDRENLRALIGGSDVVMCAYFADDETMLSAQRLLIDLCAEEGITRYIASDYTGDYRNLYWGDLAIKEPMKHIAAYVEEKEGVTGIHILVGLFMETFLDYFGVVDKEGKKMSYWGSGDEKWDLTSYETAAEYIAAVALDPAATGFFKFRGERKSARELAADVESVHGINLTMESRGLLTNLEAKLDRKGNAENILDASVYFILSGKTGLGEDVDNGRYPEVTPERFSDFLRRYSR</sequence>